<accession>A0A3B0S6I0</accession>
<feature type="domain" description="HPt" evidence="1">
    <location>
        <begin position="36"/>
        <end position="136"/>
    </location>
</feature>
<sequence length="165" mass="17739">MRPAVKEGELIRVPNTLKNKIGGSMAKVDTAAIAKAEAALASLSSNFDEWIVDEVTKLEEARQKVDEGGLAGDAGRALFNCGHDLKGLGTTYGYPIVSQIADSLCKITHEKEIRVQAPLFLIDAHVDTIRAAVKSGIKDTNHPVGSVLISELQKKTDEFLTKIGQ</sequence>
<protein>
    <recommendedName>
        <fullName evidence="1">HPt domain-containing protein</fullName>
    </recommendedName>
</protein>
<dbReference type="SUPFAM" id="SSF47226">
    <property type="entry name" value="Histidine-containing phosphotransfer domain, HPT domain"/>
    <property type="match status" value="1"/>
</dbReference>
<dbReference type="EMBL" id="UOEE01000264">
    <property type="protein sequence ID" value="VAV98551.1"/>
    <property type="molecule type" value="Genomic_DNA"/>
</dbReference>
<name>A0A3B0S6I0_9ZZZZ</name>
<organism evidence="2">
    <name type="scientific">hydrothermal vent metagenome</name>
    <dbReference type="NCBI Taxonomy" id="652676"/>
    <lineage>
        <taxon>unclassified sequences</taxon>
        <taxon>metagenomes</taxon>
        <taxon>ecological metagenomes</taxon>
    </lineage>
</organism>
<dbReference type="PROSITE" id="PS50894">
    <property type="entry name" value="HPT"/>
    <property type="match status" value="1"/>
</dbReference>
<dbReference type="InterPro" id="IPR036641">
    <property type="entry name" value="HPT_dom_sf"/>
</dbReference>
<dbReference type="AlphaFoldDB" id="A0A3B0S6I0"/>
<evidence type="ECO:0000313" key="2">
    <source>
        <dbReference type="EMBL" id="VAV98551.1"/>
    </source>
</evidence>
<proteinExistence type="predicted"/>
<gene>
    <name evidence="2" type="ORF">MNBD_ALPHA06-564</name>
</gene>
<dbReference type="InterPro" id="IPR008207">
    <property type="entry name" value="Sig_transdc_His_kin_Hpt_dom"/>
</dbReference>
<evidence type="ECO:0000259" key="1">
    <source>
        <dbReference type="PROSITE" id="PS50894"/>
    </source>
</evidence>
<reference evidence="2" key="1">
    <citation type="submission" date="2018-06" db="EMBL/GenBank/DDBJ databases">
        <authorList>
            <person name="Zhirakovskaya E."/>
        </authorList>
    </citation>
    <scope>NUCLEOTIDE SEQUENCE</scope>
</reference>
<dbReference type="GO" id="GO:0000160">
    <property type="term" value="P:phosphorelay signal transduction system"/>
    <property type="evidence" value="ECO:0007669"/>
    <property type="project" value="InterPro"/>
</dbReference>